<dbReference type="EMBL" id="BLKS01000003">
    <property type="protein sequence ID" value="GFG54954.1"/>
    <property type="molecule type" value="Genomic_DNA"/>
</dbReference>
<proteinExistence type="predicted"/>
<dbReference type="AlphaFoldDB" id="A0A2A7MWB5"/>
<comment type="caution">
    <text evidence="2">The sequence shown here is derived from an EMBL/GenBank/DDBJ whole genome shotgun (WGS) entry which is preliminary data.</text>
</comment>
<dbReference type="Proteomes" id="UP000220914">
    <property type="component" value="Unassembled WGS sequence"/>
</dbReference>
<dbReference type="EMBL" id="PDCP01000037">
    <property type="protein sequence ID" value="PEG36122.1"/>
    <property type="molecule type" value="Genomic_DNA"/>
</dbReference>
<evidence type="ECO:0000313" key="2">
    <source>
        <dbReference type="EMBL" id="PEG36122.1"/>
    </source>
</evidence>
<dbReference type="Proteomes" id="UP000465302">
    <property type="component" value="Unassembled WGS sequence"/>
</dbReference>
<reference evidence="2 3" key="1">
    <citation type="submission" date="2017-10" db="EMBL/GenBank/DDBJ databases">
        <title>The new phylogeny of genus Mycobacterium.</title>
        <authorList>
            <person name="Tortoli E."/>
            <person name="Trovato A."/>
            <person name="Cirillo D.M."/>
        </authorList>
    </citation>
    <scope>NUCLEOTIDE SEQUENCE [LARGE SCALE GENOMIC DNA]</scope>
    <source>
        <strain evidence="2 3">CCUG37673</strain>
    </source>
</reference>
<reference evidence="1" key="3">
    <citation type="submission" date="2020-02" db="EMBL/GenBank/DDBJ databases">
        <authorList>
            <person name="Matsumoto Y."/>
            <person name="Motooka D."/>
            <person name="Nakamura S."/>
        </authorList>
    </citation>
    <scope>NUCLEOTIDE SEQUENCE</scope>
    <source>
        <strain evidence="1">JCM 6377</strain>
    </source>
</reference>
<organism evidence="2 3">
    <name type="scientific">Mycolicibacterium agri</name>
    <name type="common">Mycobacterium agri</name>
    <dbReference type="NCBI Taxonomy" id="36811"/>
    <lineage>
        <taxon>Bacteria</taxon>
        <taxon>Bacillati</taxon>
        <taxon>Actinomycetota</taxon>
        <taxon>Actinomycetes</taxon>
        <taxon>Mycobacteriales</taxon>
        <taxon>Mycobacteriaceae</taxon>
        <taxon>Mycolicibacterium</taxon>
    </lineage>
</organism>
<evidence type="ECO:0000313" key="3">
    <source>
        <dbReference type="Proteomes" id="UP000220914"/>
    </source>
</evidence>
<name>A0A2A7MWB5_MYCAG</name>
<evidence type="ECO:0000313" key="4">
    <source>
        <dbReference type="Proteomes" id="UP000465302"/>
    </source>
</evidence>
<accession>A0A2A7MWB5</accession>
<reference evidence="1 4" key="2">
    <citation type="journal article" date="2019" name="Emerg. Microbes Infect.">
        <title>Comprehensive subspecies identification of 175 nontuberculous mycobacteria species based on 7547 genomic profiles.</title>
        <authorList>
            <person name="Matsumoto Y."/>
            <person name="Kinjo T."/>
            <person name="Motooka D."/>
            <person name="Nabeya D."/>
            <person name="Jung N."/>
            <person name="Uechi K."/>
            <person name="Horii T."/>
            <person name="Iida T."/>
            <person name="Fujita J."/>
            <person name="Nakamura S."/>
        </authorList>
    </citation>
    <scope>NUCLEOTIDE SEQUENCE [LARGE SCALE GENOMIC DNA]</scope>
    <source>
        <strain evidence="1 4">JCM 6377</strain>
    </source>
</reference>
<protein>
    <submittedName>
        <fullName evidence="2">Uncharacterized protein</fullName>
    </submittedName>
</protein>
<sequence>MMPSQAEAAECPPPDANQGLLKASDFIVNAIDPAEAGPGSDAAAALCSVAAAAFQPASGTMGGDHYTVLKVLVGTATSGDGDASVDAFLTRLGPQTRNGTVDLGGRVVDAFVTAAGDGYAYAAGPTVVIGYITPARSYGTSGATTQEPAKIAYCRVIAADGGAPLPDDVRPRYGPESYPLGTGNYTSPGDPGWIFFRSDAYKSGAAPMHCGIAPSGTTAGCDVVPSELAPPDTNQTVVDENGARYIRSDTTTFTRNVDALVEGHRLQNGPAVCWMGYQGSVHCEIGEHGFTLDHRYATLQ</sequence>
<gene>
    <name evidence="2" type="ORF">CQY20_19665</name>
    <name evidence="1" type="ORF">MAGR_63950</name>
</gene>
<keyword evidence="3" id="KW-1185">Reference proteome</keyword>
<evidence type="ECO:0000313" key="1">
    <source>
        <dbReference type="EMBL" id="GFG54954.1"/>
    </source>
</evidence>